<dbReference type="GO" id="GO:0022857">
    <property type="term" value="F:transmembrane transporter activity"/>
    <property type="evidence" value="ECO:0007669"/>
    <property type="project" value="InterPro"/>
</dbReference>
<keyword evidence="10" id="KW-1185">Reference proteome</keyword>
<keyword evidence="2" id="KW-0813">Transport</keyword>
<accession>D7UU55</accession>
<dbReference type="eggNOG" id="COG3104">
    <property type="taxonomic scope" value="Bacteria"/>
</dbReference>
<feature type="transmembrane region" description="Helical" evidence="7">
    <location>
        <begin position="42"/>
        <end position="66"/>
    </location>
</feature>
<dbReference type="PROSITE" id="PS00216">
    <property type="entry name" value="SUGAR_TRANSPORT_1"/>
    <property type="match status" value="1"/>
</dbReference>
<keyword evidence="6 7" id="KW-0472">Membrane</keyword>
<evidence type="ECO:0000313" key="10">
    <source>
        <dbReference type="Proteomes" id="UP000010119"/>
    </source>
</evidence>
<feature type="domain" description="Major facilitator superfamily (MFS) profile" evidence="8">
    <location>
        <begin position="1"/>
        <end position="411"/>
    </location>
</feature>
<dbReference type="PROSITE" id="PS50850">
    <property type="entry name" value="MFS"/>
    <property type="match status" value="1"/>
</dbReference>
<feature type="transmembrane region" description="Helical" evidence="7">
    <location>
        <begin position="162"/>
        <end position="183"/>
    </location>
</feature>
<evidence type="ECO:0000313" key="9">
    <source>
        <dbReference type="EMBL" id="EFI85303.1"/>
    </source>
</evidence>
<evidence type="ECO:0000256" key="7">
    <source>
        <dbReference type="SAM" id="Phobius"/>
    </source>
</evidence>
<dbReference type="Proteomes" id="UP000010119">
    <property type="component" value="Unassembled WGS sequence"/>
</dbReference>
<evidence type="ECO:0000259" key="8">
    <source>
        <dbReference type="PROSITE" id="PS50850"/>
    </source>
</evidence>
<name>D7UU55_LISGR</name>
<dbReference type="Pfam" id="PF07690">
    <property type="entry name" value="MFS_1"/>
    <property type="match status" value="1"/>
</dbReference>
<dbReference type="Gene3D" id="1.20.1250.20">
    <property type="entry name" value="MFS general substrate transporter like domains"/>
    <property type="match status" value="1"/>
</dbReference>
<dbReference type="InterPro" id="IPR036259">
    <property type="entry name" value="MFS_trans_sf"/>
</dbReference>
<feature type="transmembrane region" description="Helical" evidence="7">
    <location>
        <begin position="101"/>
        <end position="118"/>
    </location>
</feature>
<organism evidence="9 10">
    <name type="scientific">Listeria grayi DSM 20601</name>
    <dbReference type="NCBI Taxonomy" id="525367"/>
    <lineage>
        <taxon>Bacteria</taxon>
        <taxon>Bacillati</taxon>
        <taxon>Bacillota</taxon>
        <taxon>Bacilli</taxon>
        <taxon>Bacillales</taxon>
        <taxon>Listeriaceae</taxon>
        <taxon>Listeria</taxon>
    </lineage>
</organism>
<dbReference type="PANTHER" id="PTHR23517:SF3">
    <property type="entry name" value="INTEGRAL MEMBRANE TRANSPORT PROTEIN"/>
    <property type="match status" value="1"/>
</dbReference>
<dbReference type="GO" id="GO:0005886">
    <property type="term" value="C:plasma membrane"/>
    <property type="evidence" value="ECO:0007669"/>
    <property type="project" value="UniProtKB-SubCell"/>
</dbReference>
<feature type="transmembrane region" description="Helical" evidence="7">
    <location>
        <begin position="138"/>
        <end position="156"/>
    </location>
</feature>
<dbReference type="InterPro" id="IPR050171">
    <property type="entry name" value="MFS_Transporters"/>
</dbReference>
<dbReference type="EMBL" id="ACCR02000001">
    <property type="protein sequence ID" value="EFI85303.1"/>
    <property type="molecule type" value="Genomic_DNA"/>
</dbReference>
<reference evidence="9" key="1">
    <citation type="submission" date="2010-06" db="EMBL/GenBank/DDBJ databases">
        <authorList>
            <person name="Muzny D."/>
            <person name="Qin X."/>
            <person name="Buhay C."/>
            <person name="Dugan-Rocha S."/>
            <person name="Ding Y."/>
            <person name="Chen G."/>
            <person name="Hawes A."/>
            <person name="Holder M."/>
            <person name="Jhangiani S."/>
            <person name="Johnson A."/>
            <person name="Khan Z."/>
            <person name="Li Z."/>
            <person name="Liu W."/>
            <person name="Liu X."/>
            <person name="Perez L."/>
            <person name="Shen H."/>
            <person name="Wang Q."/>
            <person name="Watt J."/>
            <person name="Xi L."/>
            <person name="Xin Y."/>
            <person name="Zhou J."/>
            <person name="Deng J."/>
            <person name="Jiang H."/>
            <person name="Liu Y."/>
            <person name="Qu J."/>
            <person name="Song X.-Z."/>
            <person name="Zhang L."/>
            <person name="Villasana D."/>
            <person name="Johnson A."/>
            <person name="Liu J."/>
            <person name="Liyanage D."/>
            <person name="Lorensuhewa L."/>
            <person name="Robinson T."/>
            <person name="Song A."/>
            <person name="Song B.-B."/>
            <person name="Dinh H."/>
            <person name="Thornton R."/>
            <person name="Coyle M."/>
            <person name="Francisco L."/>
            <person name="Jackson L."/>
            <person name="Javaid M."/>
            <person name="Korchina V."/>
            <person name="Kovar C."/>
            <person name="Mata R."/>
            <person name="Mathew T."/>
            <person name="Ngo R."/>
            <person name="Nguyen L."/>
            <person name="Nguyen N."/>
            <person name="Okwuonu G."/>
            <person name="Ongeri F."/>
            <person name="Pham C."/>
            <person name="Simmons D."/>
            <person name="Wilczek-Boney K."/>
            <person name="Hale W."/>
            <person name="Jakkamsetti A."/>
            <person name="Pham P."/>
            <person name="Ruth R."/>
            <person name="San Lucas F."/>
            <person name="Warren J."/>
            <person name="Zhang J."/>
            <person name="Zhao Z."/>
            <person name="Zhou C."/>
            <person name="Zhu D."/>
            <person name="Lee S."/>
            <person name="Bess C."/>
            <person name="Blankenburg K."/>
            <person name="Forbes L."/>
            <person name="Fu Q."/>
            <person name="Gubbala S."/>
            <person name="Hirani K."/>
            <person name="Jayaseelan J.C."/>
            <person name="Lara F."/>
            <person name="Munidasa M."/>
            <person name="Palculict T."/>
            <person name="Patil S."/>
            <person name="Pu L.-L."/>
            <person name="Saada N."/>
            <person name="Tang L."/>
            <person name="Weissenberger G."/>
            <person name="Zhu Y."/>
            <person name="Hemphill L."/>
            <person name="Shang Y."/>
            <person name="Youmans B."/>
            <person name="Ayvaz T."/>
            <person name="Ross M."/>
            <person name="Santibanez J."/>
            <person name="Aqrawi P."/>
            <person name="Gross S."/>
            <person name="Joshi V."/>
            <person name="Fowler G."/>
            <person name="Nazareth L."/>
            <person name="Reid J."/>
            <person name="Worley K."/>
            <person name="Petrosino J."/>
            <person name="Highlander S."/>
            <person name="Gibbs R."/>
        </authorList>
    </citation>
    <scope>NUCLEOTIDE SEQUENCE [LARGE SCALE GENOMIC DNA]</scope>
    <source>
        <strain evidence="9">DSM 20601</strain>
    </source>
</reference>
<evidence type="ECO:0000256" key="5">
    <source>
        <dbReference type="ARBA" id="ARBA00022989"/>
    </source>
</evidence>
<sequence>MMKFNTWDINLKVRLFGEALLDISFWTVFPFLTIYFSKELGIQITSFLLIGSQVLTVFTGLLGGYFADNIGRKKMMSISVIGECFGFLLFAFSATESFHQPYLGFLGFTIASVFTSFYQPASQAMIADVVAAEHRSHVYAVFYMMINVAVVIGPIIGSVVFYNYPVVTLVAIALADLLLLVLLQKFGHETAPLVLHPEGKIKKTVWEALREQVSQYKIIFKDKVFLLFIVAGIIIAQAFMQLDLLFPLYIKDVIGTSSLFHFSLRSEQLFGVSVALNGFIVATFTVIISRQISRFKEKFVFMNSSFLYGIALFIFGFSAGPWGIIIAIILFSFAELMTVGIQQNFISIIAPEKLRGMYFSASSLRYTVGKVVAPFAITLASVIDYPLTFIIIGILAIFSGFVYYYMYFLFEKQR</sequence>
<evidence type="ECO:0000256" key="6">
    <source>
        <dbReference type="ARBA" id="ARBA00023136"/>
    </source>
</evidence>
<feature type="transmembrane region" description="Helical" evidence="7">
    <location>
        <begin position="269"/>
        <end position="288"/>
    </location>
</feature>
<feature type="transmembrane region" description="Helical" evidence="7">
    <location>
        <begin position="78"/>
        <end position="95"/>
    </location>
</feature>
<dbReference type="AlphaFoldDB" id="D7UU55"/>
<evidence type="ECO:0000256" key="4">
    <source>
        <dbReference type="ARBA" id="ARBA00022692"/>
    </source>
</evidence>
<proteinExistence type="predicted"/>
<dbReference type="CDD" id="cd17329">
    <property type="entry name" value="MFS_MdtH_MDR_like"/>
    <property type="match status" value="1"/>
</dbReference>
<dbReference type="InterPro" id="IPR005829">
    <property type="entry name" value="Sugar_transporter_CS"/>
</dbReference>
<dbReference type="PANTHER" id="PTHR23517">
    <property type="entry name" value="RESISTANCE PROTEIN MDTM, PUTATIVE-RELATED-RELATED"/>
    <property type="match status" value="1"/>
</dbReference>
<comment type="caution">
    <text evidence="9">The sequence shown here is derived from an EMBL/GenBank/DDBJ whole genome shotgun (WGS) entry which is preliminary data.</text>
</comment>
<gene>
    <name evidence="9" type="ORF">HMPREF0556_10030</name>
</gene>
<evidence type="ECO:0000256" key="2">
    <source>
        <dbReference type="ARBA" id="ARBA00022448"/>
    </source>
</evidence>
<keyword evidence="3" id="KW-1003">Cell membrane</keyword>
<keyword evidence="5 7" id="KW-1133">Transmembrane helix</keyword>
<keyword evidence="4 7" id="KW-0812">Transmembrane</keyword>
<feature type="transmembrane region" description="Helical" evidence="7">
    <location>
        <begin position="389"/>
        <end position="410"/>
    </location>
</feature>
<protein>
    <submittedName>
        <fullName evidence="9">Transporter, major facilitator family protein</fullName>
    </submittedName>
</protein>
<dbReference type="SUPFAM" id="SSF103473">
    <property type="entry name" value="MFS general substrate transporter"/>
    <property type="match status" value="1"/>
</dbReference>
<evidence type="ECO:0000256" key="1">
    <source>
        <dbReference type="ARBA" id="ARBA00004651"/>
    </source>
</evidence>
<evidence type="ECO:0000256" key="3">
    <source>
        <dbReference type="ARBA" id="ARBA00022475"/>
    </source>
</evidence>
<feature type="transmembrane region" description="Helical" evidence="7">
    <location>
        <begin position="20"/>
        <end position="36"/>
    </location>
</feature>
<feature type="transmembrane region" description="Helical" evidence="7">
    <location>
        <begin position="224"/>
        <end position="249"/>
    </location>
</feature>
<dbReference type="InterPro" id="IPR020846">
    <property type="entry name" value="MFS_dom"/>
</dbReference>
<dbReference type="InterPro" id="IPR011701">
    <property type="entry name" value="MFS"/>
</dbReference>
<dbReference type="STRING" id="525367.HMPREF0556_10030"/>
<comment type="subcellular location">
    <subcellularLocation>
        <location evidence="1">Cell membrane</location>
        <topology evidence="1">Multi-pass membrane protein</topology>
    </subcellularLocation>
</comment>
<dbReference type="HOGENOM" id="CLU_001265_60_3_9"/>